<dbReference type="InterPro" id="IPR052521">
    <property type="entry name" value="Cell_div_SPOR-domain"/>
</dbReference>
<dbReference type="GO" id="GO:0042834">
    <property type="term" value="F:peptidoglycan binding"/>
    <property type="evidence" value="ECO:0007669"/>
    <property type="project" value="InterPro"/>
</dbReference>
<dbReference type="eggNOG" id="COG3147">
    <property type="taxonomic scope" value="Bacteria"/>
</dbReference>
<name>A0A0A7EHB3_9GAMM</name>
<dbReference type="GO" id="GO:0030428">
    <property type="term" value="C:cell septum"/>
    <property type="evidence" value="ECO:0007669"/>
    <property type="project" value="TreeGrafter"/>
</dbReference>
<dbReference type="OrthoDB" id="7069135at2"/>
<dbReference type="Gene3D" id="3.30.70.1070">
    <property type="entry name" value="Sporulation related repeat"/>
    <property type="match status" value="1"/>
</dbReference>
<evidence type="ECO:0000313" key="4">
    <source>
        <dbReference type="Proteomes" id="UP000030341"/>
    </source>
</evidence>
<dbReference type="PANTHER" id="PTHR38687">
    <property type="entry name" value="CELL DIVISION PROTEIN DEDD-RELATED"/>
    <property type="match status" value="1"/>
</dbReference>
<reference evidence="3 4" key="1">
    <citation type="submission" date="2014-11" db="EMBL/GenBank/DDBJ databases">
        <title>Complete Genome Sequence of Pseudoalteromonas sp. Strain OCN003 Isolated from Kaneohe Bay, Oahu, Hawaii.</title>
        <authorList>
            <person name="Beurmann S."/>
            <person name="Videau P."/>
            <person name="Ushijima B."/>
            <person name="Smith A.M."/>
            <person name="Aeby G.S."/>
            <person name="Callahan S.M."/>
            <person name="Belcaid M."/>
        </authorList>
    </citation>
    <scope>NUCLEOTIDE SEQUENCE [LARGE SCALE GENOMIC DNA]</scope>
    <source>
        <strain evidence="3 4">OCN003</strain>
    </source>
</reference>
<evidence type="ECO:0000313" key="3">
    <source>
        <dbReference type="EMBL" id="AIY65943.1"/>
    </source>
</evidence>
<dbReference type="Proteomes" id="UP000030341">
    <property type="component" value="Chromosome 1"/>
</dbReference>
<proteinExistence type="predicted"/>
<organism evidence="3 4">
    <name type="scientific">Pseudoalteromonas piratica</name>
    <dbReference type="NCBI Taxonomy" id="1348114"/>
    <lineage>
        <taxon>Bacteria</taxon>
        <taxon>Pseudomonadati</taxon>
        <taxon>Pseudomonadota</taxon>
        <taxon>Gammaproteobacteria</taxon>
        <taxon>Alteromonadales</taxon>
        <taxon>Pseudoalteromonadaceae</taxon>
        <taxon>Pseudoalteromonas</taxon>
    </lineage>
</organism>
<dbReference type="RefSeq" id="WP_038642313.1">
    <property type="nucleotide sequence ID" value="NZ_CP009888.1"/>
</dbReference>
<dbReference type="GO" id="GO:0032153">
    <property type="term" value="C:cell division site"/>
    <property type="evidence" value="ECO:0007669"/>
    <property type="project" value="TreeGrafter"/>
</dbReference>
<dbReference type="STRING" id="1348114.OM33_13015"/>
<dbReference type="EMBL" id="CP009888">
    <property type="protein sequence ID" value="AIY65943.1"/>
    <property type="molecule type" value="Genomic_DNA"/>
</dbReference>
<gene>
    <name evidence="3" type="ORF">OM33_13015</name>
</gene>
<dbReference type="KEGG" id="pseo:OM33_13015"/>
<accession>A0A0A7EHB3</accession>
<keyword evidence="1" id="KW-0472">Membrane</keyword>
<dbReference type="PROSITE" id="PS51724">
    <property type="entry name" value="SPOR"/>
    <property type="match status" value="1"/>
</dbReference>
<feature type="domain" description="SPOR" evidence="2">
    <location>
        <begin position="136"/>
        <end position="215"/>
    </location>
</feature>
<protein>
    <submittedName>
        <fullName evidence="3">DedD protein</fullName>
    </submittedName>
</protein>
<dbReference type="Pfam" id="PF05036">
    <property type="entry name" value="SPOR"/>
    <property type="match status" value="1"/>
</dbReference>
<keyword evidence="4" id="KW-1185">Reference proteome</keyword>
<dbReference type="AlphaFoldDB" id="A0A0A7EHB3"/>
<feature type="transmembrane region" description="Helical" evidence="1">
    <location>
        <begin position="6"/>
        <end position="27"/>
    </location>
</feature>
<sequence length="219" mass="24404">MTSQFINRLVGTIIVVTAAVVFIPNILDGEKVQKRETFKDIPERPEFKAIELDPEPDQTLARESLPSTPIIEEAAIDEDNSSPFNNELPDEQLTAQTEAEIIEEKQVITVDTEAKPSVETPKVEPKVAVKRPEKSNLNEFAWVIQLGSFSHKANVEALLEKLKRAGFTAFTKPIKTPSGTLTKVFVGPELDKKALESQLPQLKKLTKLNGRVTQFEITN</sequence>
<evidence type="ECO:0000259" key="2">
    <source>
        <dbReference type="PROSITE" id="PS51724"/>
    </source>
</evidence>
<evidence type="ECO:0000256" key="1">
    <source>
        <dbReference type="SAM" id="Phobius"/>
    </source>
</evidence>
<keyword evidence="1" id="KW-1133">Transmembrane helix</keyword>
<dbReference type="PANTHER" id="PTHR38687:SF1">
    <property type="entry name" value="CELL DIVISION PROTEIN DEDD"/>
    <property type="match status" value="1"/>
</dbReference>
<dbReference type="SUPFAM" id="SSF110997">
    <property type="entry name" value="Sporulation related repeat"/>
    <property type="match status" value="1"/>
</dbReference>
<dbReference type="InterPro" id="IPR007730">
    <property type="entry name" value="SPOR-like_dom"/>
</dbReference>
<dbReference type="GO" id="GO:0032506">
    <property type="term" value="P:cytokinetic process"/>
    <property type="evidence" value="ECO:0007669"/>
    <property type="project" value="TreeGrafter"/>
</dbReference>
<dbReference type="InterPro" id="IPR036680">
    <property type="entry name" value="SPOR-like_sf"/>
</dbReference>
<dbReference type="HOGENOM" id="CLU_068683_1_1_6"/>
<keyword evidence="1" id="KW-0812">Transmembrane</keyword>